<dbReference type="InterPro" id="IPR001907">
    <property type="entry name" value="ClpP"/>
</dbReference>
<dbReference type="Gene3D" id="3.90.226.10">
    <property type="entry name" value="2-enoyl-CoA Hydratase, Chain A, domain 1"/>
    <property type="match status" value="1"/>
</dbReference>
<keyword evidence="5" id="KW-0720">Serine protease</keyword>
<dbReference type="RefSeq" id="WP_118885891.1">
    <property type="nucleotide sequence ID" value="NZ_CP032100.1"/>
</dbReference>
<evidence type="ECO:0000256" key="5">
    <source>
        <dbReference type="ARBA" id="ARBA00022825"/>
    </source>
</evidence>
<organism evidence="7 8">
    <name type="scientific">Arcobacter suis CECT 7833</name>
    <dbReference type="NCBI Taxonomy" id="663365"/>
    <lineage>
        <taxon>Bacteria</taxon>
        <taxon>Pseudomonadati</taxon>
        <taxon>Campylobacterota</taxon>
        <taxon>Epsilonproteobacteria</taxon>
        <taxon>Campylobacterales</taxon>
        <taxon>Arcobacteraceae</taxon>
        <taxon>Arcobacter</taxon>
    </lineage>
</organism>
<protein>
    <recommendedName>
        <fullName evidence="6">ATP-dependent Clp protease proteolytic subunit</fullName>
    </recommendedName>
</protein>
<evidence type="ECO:0000256" key="4">
    <source>
        <dbReference type="ARBA" id="ARBA00022801"/>
    </source>
</evidence>
<evidence type="ECO:0000256" key="6">
    <source>
        <dbReference type="RuleBase" id="RU003567"/>
    </source>
</evidence>
<sequence>MNEFLIDGEIGSWGMSASTVREYLSSITGDVKVTLESPGGSVFEGISIHNAFKEYDKGTVTMVMGSLVASITTYIAMAGDKIVAHDNSTFMIHNAWTFTYGDENELRKVADVLAGLSSLIAKKYISKTGKSKEIIKQAMDQESYYFGNEILDFGFCDEIISTENQNTKDESLALARESFKACCKTASEKFSNDEFVQAVAKLTKDGVLDVVPNVDDEEKEVALNSAKQDERKREIEILERKVF</sequence>
<dbReference type="GO" id="GO:0004252">
    <property type="term" value="F:serine-type endopeptidase activity"/>
    <property type="evidence" value="ECO:0007669"/>
    <property type="project" value="InterPro"/>
</dbReference>
<dbReference type="EMBL" id="CP032100">
    <property type="protein sequence ID" value="AXX89335.1"/>
    <property type="molecule type" value="Genomic_DNA"/>
</dbReference>
<dbReference type="AlphaFoldDB" id="A0AAD0SPY2"/>
<dbReference type="PANTHER" id="PTHR10381">
    <property type="entry name" value="ATP-DEPENDENT CLP PROTEASE PROTEOLYTIC SUBUNIT"/>
    <property type="match status" value="1"/>
</dbReference>
<accession>A0AAD0SPY2</accession>
<dbReference type="PRINTS" id="PR00127">
    <property type="entry name" value="CLPPROTEASEP"/>
</dbReference>
<dbReference type="GO" id="GO:0006515">
    <property type="term" value="P:protein quality control for misfolded or incompletely synthesized proteins"/>
    <property type="evidence" value="ECO:0007669"/>
    <property type="project" value="TreeGrafter"/>
</dbReference>
<keyword evidence="4" id="KW-0378">Hydrolase</keyword>
<evidence type="ECO:0000256" key="3">
    <source>
        <dbReference type="ARBA" id="ARBA00022670"/>
    </source>
</evidence>
<gene>
    <name evidence="7" type="ORF">ASUIS_0844</name>
</gene>
<proteinExistence type="inferred from homology"/>
<dbReference type="Pfam" id="PF00574">
    <property type="entry name" value="CLP_protease"/>
    <property type="match status" value="1"/>
</dbReference>
<dbReference type="CDD" id="cd07016">
    <property type="entry name" value="S14_ClpP_1"/>
    <property type="match status" value="1"/>
</dbReference>
<evidence type="ECO:0000256" key="2">
    <source>
        <dbReference type="ARBA" id="ARBA00022490"/>
    </source>
</evidence>
<dbReference type="GO" id="GO:0051117">
    <property type="term" value="F:ATPase binding"/>
    <property type="evidence" value="ECO:0007669"/>
    <property type="project" value="TreeGrafter"/>
</dbReference>
<dbReference type="PANTHER" id="PTHR10381:SF70">
    <property type="entry name" value="ATP-DEPENDENT CLP PROTEASE PROTEOLYTIC SUBUNIT"/>
    <property type="match status" value="1"/>
</dbReference>
<dbReference type="Proteomes" id="UP000263040">
    <property type="component" value="Chromosome"/>
</dbReference>
<dbReference type="NCBIfam" id="NF045542">
    <property type="entry name" value="Clp_rel_HeadMat"/>
    <property type="match status" value="1"/>
</dbReference>
<reference evidence="7 8" key="1">
    <citation type="submission" date="2018-08" db="EMBL/GenBank/DDBJ databases">
        <title>Complete genome of the Arcobacter suis type strain LMG 26152.</title>
        <authorList>
            <person name="Miller W.G."/>
            <person name="Yee E."/>
            <person name="Bono J.L."/>
        </authorList>
    </citation>
    <scope>NUCLEOTIDE SEQUENCE [LARGE SCALE GENOMIC DNA]</scope>
    <source>
        <strain evidence="7 8">CECT 7833</strain>
    </source>
</reference>
<dbReference type="KEGG" id="asui:ASUIS_0844"/>
<dbReference type="InterPro" id="IPR029045">
    <property type="entry name" value="ClpP/crotonase-like_dom_sf"/>
</dbReference>
<dbReference type="SUPFAM" id="SSF52096">
    <property type="entry name" value="ClpP/crotonase"/>
    <property type="match status" value="1"/>
</dbReference>
<comment type="similarity">
    <text evidence="1 6">Belongs to the peptidase S14 family.</text>
</comment>
<dbReference type="GO" id="GO:0009368">
    <property type="term" value="C:endopeptidase Clp complex"/>
    <property type="evidence" value="ECO:0007669"/>
    <property type="project" value="TreeGrafter"/>
</dbReference>
<keyword evidence="3 7" id="KW-0645">Protease</keyword>
<evidence type="ECO:0000313" key="8">
    <source>
        <dbReference type="Proteomes" id="UP000263040"/>
    </source>
</evidence>
<evidence type="ECO:0000313" key="7">
    <source>
        <dbReference type="EMBL" id="AXX89335.1"/>
    </source>
</evidence>
<dbReference type="InterPro" id="IPR023562">
    <property type="entry name" value="ClpP/TepA"/>
</dbReference>
<dbReference type="GO" id="GO:0004176">
    <property type="term" value="F:ATP-dependent peptidase activity"/>
    <property type="evidence" value="ECO:0007669"/>
    <property type="project" value="InterPro"/>
</dbReference>
<name>A0AAD0SPY2_9BACT</name>
<keyword evidence="2" id="KW-0963">Cytoplasm</keyword>
<evidence type="ECO:0000256" key="1">
    <source>
        <dbReference type="ARBA" id="ARBA00007039"/>
    </source>
</evidence>
<keyword evidence="8" id="KW-1185">Reference proteome</keyword>